<dbReference type="Pfam" id="PF02151">
    <property type="entry name" value="UVR"/>
    <property type="match status" value="1"/>
</dbReference>
<gene>
    <name evidence="2" type="ORF">H9942_04035</name>
</gene>
<dbReference type="PIRSF" id="PIRSF015034">
    <property type="entry name" value="YacH"/>
    <property type="match status" value="1"/>
</dbReference>
<organism evidence="2 3">
    <name type="scientific">Candidatus Acutalibacter ornithocaccae</name>
    <dbReference type="NCBI Taxonomy" id="2838416"/>
    <lineage>
        <taxon>Bacteria</taxon>
        <taxon>Bacillati</taxon>
        <taxon>Bacillota</taxon>
        <taxon>Clostridia</taxon>
        <taxon>Eubacteriales</taxon>
        <taxon>Acutalibacteraceae</taxon>
        <taxon>Acutalibacter</taxon>
    </lineage>
</organism>
<reference evidence="2" key="2">
    <citation type="submission" date="2021-04" db="EMBL/GenBank/DDBJ databases">
        <authorList>
            <person name="Gilroy R."/>
        </authorList>
    </citation>
    <scope>NUCLEOTIDE SEQUENCE</scope>
    <source>
        <strain evidence="2">ChiBcolR8-3208</strain>
    </source>
</reference>
<dbReference type="GO" id="GO:1990170">
    <property type="term" value="P:stress response to cadmium ion"/>
    <property type="evidence" value="ECO:0007669"/>
    <property type="project" value="TreeGrafter"/>
</dbReference>
<dbReference type="GO" id="GO:0050897">
    <property type="term" value="F:cobalt ion binding"/>
    <property type="evidence" value="ECO:0007669"/>
    <property type="project" value="TreeGrafter"/>
</dbReference>
<reference evidence="2" key="1">
    <citation type="journal article" date="2021" name="PeerJ">
        <title>Extensive microbial diversity within the chicken gut microbiome revealed by metagenomics and culture.</title>
        <authorList>
            <person name="Gilroy R."/>
            <person name="Ravi A."/>
            <person name="Getino M."/>
            <person name="Pursley I."/>
            <person name="Horton D.L."/>
            <person name="Alikhan N.F."/>
            <person name="Baker D."/>
            <person name="Gharbi K."/>
            <person name="Hall N."/>
            <person name="Watson M."/>
            <person name="Adriaenssens E.M."/>
            <person name="Foster-Nyarko E."/>
            <person name="Jarju S."/>
            <person name="Secka A."/>
            <person name="Antonio M."/>
            <person name="Oren A."/>
            <person name="Chaudhuri R.R."/>
            <person name="La Ragione R."/>
            <person name="Hildebrand F."/>
            <person name="Pallen M.J."/>
        </authorList>
    </citation>
    <scope>NUCLEOTIDE SEQUENCE</scope>
    <source>
        <strain evidence="2">ChiBcolR8-3208</strain>
    </source>
</reference>
<proteinExistence type="predicted"/>
<dbReference type="GO" id="GO:0008270">
    <property type="term" value="F:zinc ion binding"/>
    <property type="evidence" value="ECO:0007669"/>
    <property type="project" value="TreeGrafter"/>
</dbReference>
<dbReference type="InterPro" id="IPR001943">
    <property type="entry name" value="UVR_dom"/>
</dbReference>
<dbReference type="PANTHER" id="PTHR38430">
    <property type="entry name" value="PROTEIN-ARGININE KINASE ACTIVATOR PROTEIN"/>
    <property type="match status" value="1"/>
</dbReference>
<dbReference type="EMBL" id="DWXZ01000076">
    <property type="protein sequence ID" value="HJB37221.1"/>
    <property type="molecule type" value="Genomic_DNA"/>
</dbReference>
<dbReference type="Proteomes" id="UP000824214">
    <property type="component" value="Unassembled WGS sequence"/>
</dbReference>
<dbReference type="InterPro" id="IPR025542">
    <property type="entry name" value="YacH"/>
</dbReference>
<dbReference type="GO" id="GO:1990169">
    <property type="term" value="P:stress response to copper ion"/>
    <property type="evidence" value="ECO:0007669"/>
    <property type="project" value="TreeGrafter"/>
</dbReference>
<dbReference type="GO" id="GO:0046870">
    <property type="term" value="F:cadmium ion binding"/>
    <property type="evidence" value="ECO:0007669"/>
    <property type="project" value="TreeGrafter"/>
</dbReference>
<evidence type="ECO:0000259" key="1">
    <source>
        <dbReference type="PROSITE" id="PS50151"/>
    </source>
</evidence>
<comment type="caution">
    <text evidence="2">The sequence shown here is derived from an EMBL/GenBank/DDBJ whole genome shotgun (WGS) entry which is preliminary data.</text>
</comment>
<evidence type="ECO:0000313" key="2">
    <source>
        <dbReference type="EMBL" id="HJB37221.1"/>
    </source>
</evidence>
<dbReference type="PANTHER" id="PTHR38430:SF1">
    <property type="entry name" value="PROTEIN-ARGININE KINASE ACTIVATOR PROTEIN"/>
    <property type="match status" value="1"/>
</dbReference>
<dbReference type="GO" id="GO:0005507">
    <property type="term" value="F:copper ion binding"/>
    <property type="evidence" value="ECO:0007669"/>
    <property type="project" value="TreeGrafter"/>
</dbReference>
<evidence type="ECO:0000313" key="3">
    <source>
        <dbReference type="Proteomes" id="UP000824214"/>
    </source>
</evidence>
<name>A0A9D2RYZ1_9FIRM</name>
<accession>A0A9D2RYZ1</accession>
<dbReference type="PROSITE" id="PS50151">
    <property type="entry name" value="UVR"/>
    <property type="match status" value="1"/>
</dbReference>
<dbReference type="Gene3D" id="4.10.860.10">
    <property type="entry name" value="UVR domain"/>
    <property type="match status" value="1"/>
</dbReference>
<dbReference type="InterPro" id="IPR036876">
    <property type="entry name" value="UVR_dom_sf"/>
</dbReference>
<sequence>MMCQSCGKKTATTHIKTIVNGKLAEYHLCADCAKQKGYSNIFSNWGMDFGNLLGGFMGSEVPSSHVARCPTCGASFEEITQSGKIGCADCYRTFRSQLMPVIQRIHGTTRHKGKVPGGSALRITGGQHQMVTVQESPLEEKKRLLKQAIEKQDFEQAAVLRDEIKEMESHD</sequence>
<protein>
    <submittedName>
        <fullName evidence="2">UvrB/UvrC motif-containing protein</fullName>
    </submittedName>
</protein>
<dbReference type="SUPFAM" id="SSF46600">
    <property type="entry name" value="C-terminal UvrC-binding domain of UvrB"/>
    <property type="match status" value="1"/>
</dbReference>
<feature type="domain" description="UVR" evidence="1">
    <location>
        <begin position="135"/>
        <end position="170"/>
    </location>
</feature>
<dbReference type="AlphaFoldDB" id="A0A9D2RYZ1"/>